<dbReference type="Proteomes" id="UP001152888">
    <property type="component" value="Unassembled WGS sequence"/>
</dbReference>
<comment type="caution">
    <text evidence="1">The sequence shown here is derived from an EMBL/GenBank/DDBJ whole genome shotgun (WGS) entry which is preliminary data.</text>
</comment>
<gene>
    <name evidence="1" type="ORF">ACAOBT_LOCUS16749</name>
</gene>
<name>A0A9P0L746_ACAOB</name>
<evidence type="ECO:0000313" key="1">
    <source>
        <dbReference type="EMBL" id="CAH1985561.1"/>
    </source>
</evidence>
<protein>
    <submittedName>
        <fullName evidence="1">Uncharacterized protein</fullName>
    </submittedName>
</protein>
<evidence type="ECO:0000313" key="2">
    <source>
        <dbReference type="Proteomes" id="UP001152888"/>
    </source>
</evidence>
<keyword evidence="2" id="KW-1185">Reference proteome</keyword>
<proteinExistence type="predicted"/>
<dbReference type="AlphaFoldDB" id="A0A9P0L746"/>
<reference evidence="1" key="1">
    <citation type="submission" date="2022-03" db="EMBL/GenBank/DDBJ databases">
        <authorList>
            <person name="Sayadi A."/>
        </authorList>
    </citation>
    <scope>NUCLEOTIDE SEQUENCE</scope>
</reference>
<organism evidence="1 2">
    <name type="scientific">Acanthoscelides obtectus</name>
    <name type="common">Bean weevil</name>
    <name type="synonym">Bruchus obtectus</name>
    <dbReference type="NCBI Taxonomy" id="200917"/>
    <lineage>
        <taxon>Eukaryota</taxon>
        <taxon>Metazoa</taxon>
        <taxon>Ecdysozoa</taxon>
        <taxon>Arthropoda</taxon>
        <taxon>Hexapoda</taxon>
        <taxon>Insecta</taxon>
        <taxon>Pterygota</taxon>
        <taxon>Neoptera</taxon>
        <taxon>Endopterygota</taxon>
        <taxon>Coleoptera</taxon>
        <taxon>Polyphaga</taxon>
        <taxon>Cucujiformia</taxon>
        <taxon>Chrysomeloidea</taxon>
        <taxon>Chrysomelidae</taxon>
        <taxon>Bruchinae</taxon>
        <taxon>Bruchini</taxon>
        <taxon>Acanthoscelides</taxon>
    </lineage>
</organism>
<dbReference type="EMBL" id="CAKOFQ010006982">
    <property type="protein sequence ID" value="CAH1985561.1"/>
    <property type="molecule type" value="Genomic_DNA"/>
</dbReference>
<accession>A0A9P0L746</accession>
<sequence length="71" mass="8253">MKIHKDQLQHHQKQHIPSKEKFVQICHGQNASTSVTQVRSKLIFKILSPNRCSTISCICRITTLYLEYNTV</sequence>